<protein>
    <recommendedName>
        <fullName evidence="2">site-specific DNA-methyltransferase (adenine-specific)</fullName>
        <ecNumber evidence="2">2.1.1.72</ecNumber>
    </recommendedName>
</protein>
<dbReference type="GO" id="GO:0009007">
    <property type="term" value="F:site-specific DNA-methyltransferase (adenine-specific) activity"/>
    <property type="evidence" value="ECO:0007669"/>
    <property type="project" value="UniProtKB-EC"/>
</dbReference>
<feature type="domain" description="DNA methylase N-4/N-6" evidence="6">
    <location>
        <begin position="25"/>
        <end position="75"/>
    </location>
</feature>
<dbReference type="GO" id="GO:0008170">
    <property type="term" value="F:N-methyltransferase activity"/>
    <property type="evidence" value="ECO:0007669"/>
    <property type="project" value="InterPro"/>
</dbReference>
<keyword evidence="4" id="KW-0808">Transferase</keyword>
<dbReference type="InterPro" id="IPR002052">
    <property type="entry name" value="DNA_methylase_N6_adenine_CS"/>
</dbReference>
<evidence type="ECO:0000313" key="7">
    <source>
        <dbReference type="EMBL" id="RHW16843.1"/>
    </source>
</evidence>
<evidence type="ECO:0000256" key="3">
    <source>
        <dbReference type="ARBA" id="ARBA00022603"/>
    </source>
</evidence>
<reference evidence="7 8" key="1">
    <citation type="submission" date="2018-08" db="EMBL/GenBank/DDBJ databases">
        <title>The multiple taxonomic identification of Sphingomonas gilva.</title>
        <authorList>
            <person name="Zhu D."/>
            <person name="Zheng S."/>
        </authorList>
    </citation>
    <scope>NUCLEOTIDE SEQUENCE [LARGE SCALE GENOMIC DNA]</scope>
    <source>
        <strain evidence="7 8">ZDH117</strain>
    </source>
</reference>
<keyword evidence="3 7" id="KW-0489">Methyltransferase</keyword>
<organism evidence="7 8">
    <name type="scientific">Sphingomonas gilva</name>
    <dbReference type="NCBI Taxonomy" id="2305907"/>
    <lineage>
        <taxon>Bacteria</taxon>
        <taxon>Pseudomonadati</taxon>
        <taxon>Pseudomonadota</taxon>
        <taxon>Alphaproteobacteria</taxon>
        <taxon>Sphingomonadales</taxon>
        <taxon>Sphingomonadaceae</taxon>
        <taxon>Sphingomonas</taxon>
    </lineage>
</organism>
<dbReference type="RefSeq" id="WP_118864817.1">
    <property type="nucleotide sequence ID" value="NZ_QWLV01000007.1"/>
</dbReference>
<proteinExistence type="inferred from homology"/>
<keyword evidence="8" id="KW-1185">Reference proteome</keyword>
<dbReference type="GO" id="GO:0032259">
    <property type="term" value="P:methylation"/>
    <property type="evidence" value="ECO:0007669"/>
    <property type="project" value="UniProtKB-KW"/>
</dbReference>
<dbReference type="EC" id="2.1.1.72" evidence="2"/>
<dbReference type="SUPFAM" id="SSF53335">
    <property type="entry name" value="S-adenosyl-L-methionine-dependent methyltransferases"/>
    <property type="match status" value="2"/>
</dbReference>
<sequence length="587" mass="64070">MPLDIDGLPSTVTAPRTDPVYNCHAYLTKVPIAAIVPFIDTFSKPGELIADFFAGSGMTGLAARSRGRRAALSDISVLGQHICSGYLAEVAAGQLRIVAAQVAAEARLAIGNLYQTRREADGADIEMVRAVWSFTYYCPACAEQMVYFEHVSPDGAPPKQCPSCEAPFERRRWKRGEDVPVEVVVDGVSGKQVAQTISPLDETRIALALADPRMTLVPSQSIDSTREMYSRSGLGKAGLTRTADFFSARNAIALLELWRAIERVNDADIQKKLRFAFTAILPRASRRYQWSAKRPLNAQNQTYYIAPVYYEWNIFELFGRKVEAAIRADLELASQQGDAAPEAVTYGLASADRLAHLKDASVDYVFTDPPFGSNIFYSDMSLFHEAWLGTTTANASEAVVHTTGTRKAGSSERYETLLRGAFSEAFRVLRPGRFMSVVFGNSNGRIWGLVQRALRDAGFVGAPIHVAILDKGQRSVKGLSSGSEGVVTVDLIITVQKPDAAGAEIMEKPEPADAAELIREAIAGMRIGSMPSPSHLYADILRRAIERHLLLDELHLSDVLIALRQAGYGVDRKTGLLQAQAMDRVAA</sequence>
<evidence type="ECO:0000259" key="6">
    <source>
        <dbReference type="Pfam" id="PF01555"/>
    </source>
</evidence>
<dbReference type="Proteomes" id="UP000266693">
    <property type="component" value="Unassembled WGS sequence"/>
</dbReference>
<dbReference type="OrthoDB" id="3197274at2"/>
<comment type="caution">
    <text evidence="7">The sequence shown here is derived from an EMBL/GenBank/DDBJ whole genome shotgun (WGS) entry which is preliminary data.</text>
</comment>
<evidence type="ECO:0000256" key="2">
    <source>
        <dbReference type="ARBA" id="ARBA00011900"/>
    </source>
</evidence>
<dbReference type="EMBL" id="QWLV01000007">
    <property type="protein sequence ID" value="RHW16843.1"/>
    <property type="molecule type" value="Genomic_DNA"/>
</dbReference>
<evidence type="ECO:0000256" key="1">
    <source>
        <dbReference type="ARBA" id="ARBA00006594"/>
    </source>
</evidence>
<evidence type="ECO:0000256" key="5">
    <source>
        <dbReference type="ARBA" id="ARBA00047942"/>
    </source>
</evidence>
<comment type="catalytic activity">
    <reaction evidence="5">
        <text>a 2'-deoxyadenosine in DNA + S-adenosyl-L-methionine = an N(6)-methyl-2'-deoxyadenosine in DNA + S-adenosyl-L-homocysteine + H(+)</text>
        <dbReference type="Rhea" id="RHEA:15197"/>
        <dbReference type="Rhea" id="RHEA-COMP:12418"/>
        <dbReference type="Rhea" id="RHEA-COMP:12419"/>
        <dbReference type="ChEBI" id="CHEBI:15378"/>
        <dbReference type="ChEBI" id="CHEBI:57856"/>
        <dbReference type="ChEBI" id="CHEBI:59789"/>
        <dbReference type="ChEBI" id="CHEBI:90615"/>
        <dbReference type="ChEBI" id="CHEBI:90616"/>
        <dbReference type="EC" id="2.1.1.72"/>
    </reaction>
</comment>
<dbReference type="GO" id="GO:0003677">
    <property type="term" value="F:DNA binding"/>
    <property type="evidence" value="ECO:0007669"/>
    <property type="project" value="InterPro"/>
</dbReference>
<dbReference type="AlphaFoldDB" id="A0A396RRC1"/>
<accession>A0A396RRC1</accession>
<name>A0A396RRC1_9SPHN</name>
<comment type="similarity">
    <text evidence="1">Belongs to the N(4)/N(6)-methyltransferase family.</text>
</comment>
<dbReference type="InterPro" id="IPR002941">
    <property type="entry name" value="DNA_methylase_N4/N6"/>
</dbReference>
<dbReference type="PROSITE" id="PS00092">
    <property type="entry name" value="N6_MTASE"/>
    <property type="match status" value="1"/>
</dbReference>
<dbReference type="Gene3D" id="3.40.50.150">
    <property type="entry name" value="Vaccinia Virus protein VP39"/>
    <property type="match status" value="2"/>
</dbReference>
<gene>
    <name evidence="7" type="ORF">D1610_14105</name>
</gene>
<dbReference type="Pfam" id="PF01555">
    <property type="entry name" value="N6_N4_Mtase"/>
    <property type="match status" value="1"/>
</dbReference>
<evidence type="ECO:0000256" key="4">
    <source>
        <dbReference type="ARBA" id="ARBA00022679"/>
    </source>
</evidence>
<evidence type="ECO:0000313" key="8">
    <source>
        <dbReference type="Proteomes" id="UP000266693"/>
    </source>
</evidence>
<dbReference type="InterPro" id="IPR029063">
    <property type="entry name" value="SAM-dependent_MTases_sf"/>
</dbReference>